<dbReference type="EMBL" id="CP001087">
    <property type="protein sequence ID" value="ACN14925.1"/>
    <property type="molecule type" value="Genomic_DNA"/>
</dbReference>
<evidence type="ECO:0000313" key="3">
    <source>
        <dbReference type="Proteomes" id="UP000000442"/>
    </source>
</evidence>
<keyword evidence="3" id="KW-1185">Reference proteome</keyword>
<dbReference type="AlphaFoldDB" id="C0QBR3"/>
<gene>
    <name evidence="2" type="ordered locus">HRM2_18230</name>
</gene>
<organism evidence="2 3">
    <name type="scientific">Desulforapulum autotrophicum (strain ATCC 43914 / DSM 3382 / VKM B-1955 / HRM2)</name>
    <name type="common">Desulfobacterium autotrophicum</name>
    <dbReference type="NCBI Taxonomy" id="177437"/>
    <lineage>
        <taxon>Bacteria</taxon>
        <taxon>Pseudomonadati</taxon>
        <taxon>Thermodesulfobacteriota</taxon>
        <taxon>Desulfobacteria</taxon>
        <taxon>Desulfobacterales</taxon>
        <taxon>Desulfobacteraceae</taxon>
        <taxon>Desulforapulum</taxon>
    </lineage>
</organism>
<dbReference type="Proteomes" id="UP000000442">
    <property type="component" value="Chromosome"/>
</dbReference>
<sequence>MTALGSLLGCHIVQDFLNIRRGDLIHDLLFSFAHFMYFSHTALMTGALWIVNTVSSMDWVLSSASTQRS</sequence>
<protein>
    <submittedName>
        <fullName evidence="2">Uncharacterized protein</fullName>
    </submittedName>
</protein>
<keyword evidence="1" id="KW-1133">Transmembrane helix</keyword>
<reference evidence="2 3" key="1">
    <citation type="journal article" date="2009" name="Environ. Microbiol.">
        <title>Genome sequence of Desulfobacterium autotrophicum HRM2, a marine sulfate reducer oxidizing organic carbon completely to carbon dioxide.</title>
        <authorList>
            <person name="Strittmatter A.W."/>
            <person name="Liesegang H."/>
            <person name="Rabus R."/>
            <person name="Decker I."/>
            <person name="Amann J."/>
            <person name="Andres S."/>
            <person name="Henne A."/>
            <person name="Fricke W.F."/>
            <person name="Martinez-Arias R."/>
            <person name="Bartels D."/>
            <person name="Goesmann A."/>
            <person name="Krause L."/>
            <person name="Puehler A."/>
            <person name="Klenk H.P."/>
            <person name="Richter M."/>
            <person name="Schuler M."/>
            <person name="Gloeckner F.O."/>
            <person name="Meyerdierks A."/>
            <person name="Gottschalk G."/>
            <person name="Amann R."/>
        </authorList>
    </citation>
    <scope>NUCLEOTIDE SEQUENCE [LARGE SCALE GENOMIC DNA]</scope>
    <source>
        <strain evidence="3">ATCC 43914 / DSM 3382 / HRM2</strain>
    </source>
</reference>
<name>C0QBR3_DESAH</name>
<evidence type="ECO:0000256" key="1">
    <source>
        <dbReference type="SAM" id="Phobius"/>
    </source>
</evidence>
<feature type="transmembrane region" description="Helical" evidence="1">
    <location>
        <begin position="28"/>
        <end position="51"/>
    </location>
</feature>
<keyword evidence="1" id="KW-0812">Transmembrane</keyword>
<keyword evidence="1" id="KW-0472">Membrane</keyword>
<dbReference type="KEGG" id="dat:HRM2_18230"/>
<proteinExistence type="predicted"/>
<evidence type="ECO:0000313" key="2">
    <source>
        <dbReference type="EMBL" id="ACN14925.1"/>
    </source>
</evidence>
<accession>C0QBR3</accession>
<dbReference type="HOGENOM" id="CLU_2769016_0_0_7"/>